<dbReference type="Proteomes" id="UP000654370">
    <property type="component" value="Unassembled WGS sequence"/>
</dbReference>
<keyword evidence="9" id="KW-1185">Reference proteome</keyword>
<dbReference type="InterPro" id="IPR035426">
    <property type="entry name" value="Gemin2/Brr1"/>
</dbReference>
<proteinExistence type="inferred from homology"/>
<gene>
    <name evidence="8" type="ORF">INT43_004193</name>
</gene>
<dbReference type="PANTHER" id="PTHR12794">
    <property type="entry name" value="GEMIN2"/>
    <property type="match status" value="1"/>
</dbReference>
<organism evidence="8 9">
    <name type="scientific">Mortierella isabellina</name>
    <name type="common">Filamentous fungus</name>
    <name type="synonym">Umbelopsis isabellina</name>
    <dbReference type="NCBI Taxonomy" id="91625"/>
    <lineage>
        <taxon>Eukaryota</taxon>
        <taxon>Fungi</taxon>
        <taxon>Fungi incertae sedis</taxon>
        <taxon>Mucoromycota</taxon>
        <taxon>Mucoromycotina</taxon>
        <taxon>Umbelopsidomycetes</taxon>
        <taxon>Umbelopsidales</taxon>
        <taxon>Umbelopsidaceae</taxon>
        <taxon>Umbelopsis</taxon>
    </lineage>
</organism>
<comment type="similarity">
    <text evidence="5">Belongs to the gemin-2 family.</text>
</comment>
<evidence type="ECO:0000256" key="6">
    <source>
        <dbReference type="ARBA" id="ARBA00047179"/>
    </source>
</evidence>
<dbReference type="Gene3D" id="1.20.58.1070">
    <property type="match status" value="1"/>
</dbReference>
<keyword evidence="4" id="KW-0508">mRNA splicing</keyword>
<dbReference type="EMBL" id="JAEPQZ010000013">
    <property type="protein sequence ID" value="KAG2174173.1"/>
    <property type="molecule type" value="Genomic_DNA"/>
</dbReference>
<dbReference type="GO" id="GO:0032797">
    <property type="term" value="C:SMN complex"/>
    <property type="evidence" value="ECO:0007669"/>
    <property type="project" value="TreeGrafter"/>
</dbReference>
<keyword evidence="2" id="KW-0963">Cytoplasm</keyword>
<dbReference type="GO" id="GO:0005681">
    <property type="term" value="C:spliceosomal complex"/>
    <property type="evidence" value="ECO:0007669"/>
    <property type="project" value="InterPro"/>
</dbReference>
<sequence length="257" mass="29605">MASHRIKTRSATSDDDADYTGKSILPVNSSKDIDDDFIPTTGEDYLLMVRRQTRKVPAVVVAKPPPAKEKFSTANLPSEYRFRTEHDSTTVENLLPKEAWRLTFIKRFEAVKESLSRQSKLPTTFTKLPHKNDRIQWYRFLYGTDGHTAEAEPISGHAPDVSIIQRISQDLSLKLLFYHIEWLEDSTFTSKQATWLWALLTRLDKVMTSDQLSMLRDVSRKFISMRQVHQDPLDPQVIYLNILITIVAKHFGQADLL</sequence>
<dbReference type="GO" id="GO:0000387">
    <property type="term" value="P:spliceosomal snRNP assembly"/>
    <property type="evidence" value="ECO:0007669"/>
    <property type="project" value="InterPro"/>
</dbReference>
<protein>
    <recommendedName>
        <fullName evidence="6">Gem-associated protein 2</fullName>
    </recommendedName>
</protein>
<dbReference type="AlphaFoldDB" id="A0A8H7UBU2"/>
<dbReference type="GO" id="GO:0000245">
    <property type="term" value="P:spliceosomal complex assembly"/>
    <property type="evidence" value="ECO:0007669"/>
    <property type="project" value="InterPro"/>
</dbReference>
<comment type="subcellular location">
    <subcellularLocation>
        <location evidence="1">Cytoplasm</location>
    </subcellularLocation>
</comment>
<evidence type="ECO:0000256" key="1">
    <source>
        <dbReference type="ARBA" id="ARBA00004496"/>
    </source>
</evidence>
<evidence type="ECO:0000256" key="3">
    <source>
        <dbReference type="ARBA" id="ARBA00022664"/>
    </source>
</evidence>
<name>A0A8H7UBU2_MORIS</name>
<evidence type="ECO:0000256" key="7">
    <source>
        <dbReference type="SAM" id="MobiDB-lite"/>
    </source>
</evidence>
<dbReference type="InterPro" id="IPR017364">
    <property type="entry name" value="GEMIN2"/>
</dbReference>
<feature type="region of interest" description="Disordered" evidence="7">
    <location>
        <begin position="1"/>
        <end position="25"/>
    </location>
</feature>
<dbReference type="OrthoDB" id="428895at2759"/>
<dbReference type="PANTHER" id="PTHR12794:SF0">
    <property type="entry name" value="GEM-ASSOCIATED PROTEIN 2"/>
    <property type="match status" value="1"/>
</dbReference>
<dbReference type="PIRSF" id="PIRSF038038">
    <property type="entry name" value="SMN_Gemin2"/>
    <property type="match status" value="1"/>
</dbReference>
<evidence type="ECO:0000313" key="9">
    <source>
        <dbReference type="Proteomes" id="UP000654370"/>
    </source>
</evidence>
<evidence type="ECO:0000256" key="2">
    <source>
        <dbReference type="ARBA" id="ARBA00022490"/>
    </source>
</evidence>
<evidence type="ECO:0000256" key="4">
    <source>
        <dbReference type="ARBA" id="ARBA00023187"/>
    </source>
</evidence>
<accession>A0A8H7UBU2</accession>
<reference evidence="8" key="1">
    <citation type="submission" date="2020-12" db="EMBL/GenBank/DDBJ databases">
        <title>Metabolic potential, ecology and presence of endohyphal bacteria is reflected in genomic diversity of Mucoromycotina.</title>
        <authorList>
            <person name="Muszewska A."/>
            <person name="Okrasinska A."/>
            <person name="Steczkiewicz K."/>
            <person name="Drgas O."/>
            <person name="Orlowska M."/>
            <person name="Perlinska-Lenart U."/>
            <person name="Aleksandrzak-Piekarczyk T."/>
            <person name="Szatraj K."/>
            <person name="Zielenkiewicz U."/>
            <person name="Pilsyk S."/>
            <person name="Malc E."/>
            <person name="Mieczkowski P."/>
            <person name="Kruszewska J.S."/>
            <person name="Biernat P."/>
            <person name="Pawlowska J."/>
        </authorList>
    </citation>
    <scope>NUCLEOTIDE SEQUENCE</scope>
    <source>
        <strain evidence="8">WA0000067209</strain>
    </source>
</reference>
<keyword evidence="3" id="KW-0507">mRNA processing</keyword>
<evidence type="ECO:0000256" key="5">
    <source>
        <dbReference type="ARBA" id="ARBA00025758"/>
    </source>
</evidence>
<comment type="caution">
    <text evidence="8">The sequence shown here is derived from an EMBL/GenBank/DDBJ whole genome shotgun (WGS) entry which is preliminary data.</text>
</comment>
<dbReference type="Pfam" id="PF04938">
    <property type="entry name" value="SIP1"/>
    <property type="match status" value="1"/>
</dbReference>
<evidence type="ECO:0000313" key="8">
    <source>
        <dbReference type="EMBL" id="KAG2174173.1"/>
    </source>
</evidence>